<dbReference type="Proteomes" id="UP000756346">
    <property type="component" value="Unassembled WGS sequence"/>
</dbReference>
<feature type="region of interest" description="Disordered" evidence="6">
    <location>
        <begin position="1"/>
        <end position="35"/>
    </location>
</feature>
<keyword evidence="5" id="KW-0539">Nucleus</keyword>
<evidence type="ECO:0000313" key="7">
    <source>
        <dbReference type="EMBL" id="KAH7021476.1"/>
    </source>
</evidence>
<evidence type="ECO:0000256" key="4">
    <source>
        <dbReference type="ARBA" id="ARBA00023163"/>
    </source>
</evidence>
<sequence length="672" mass="74088">MYSSLKRRRDDAAHLGRTPEVIGPAPLADEGPDPKKKMTAACTACRKQKVRKVSPFVQSIALPRHISFFFCGLHILQTLMRSRQIGLLGEDVASIFNILQTVCCRLEIEPPQPLKSLQESADHCNSGQSANAADDAEVYELSAPASPSTLQAPIEPYLSGGRLQQHDASLSNGGESERPDLISKGLIAFDLADLLVQRYLVHFDRFLYGIARKYRDATEVRKASPTLLAAMCAVSAFHDVDHKDVFAEYRALVSASLFEKRGVEYVRALCIGSFWLLDASRILLSDAIRRAADCRLHDHFQLLVAASPAELSTSPSSSIAAVDTGVSDKAKEDARDKVRLWYLLFISDRHLTILHNRDSVIRQEKDAIEQRDLFLADKSVTGATYQDVRLLSQVSLLVIMGHIRDTIGCEQSRPIPKSFSVQFAHFAHELDQWYERFAPSLKDDQYIGTFPLAGLKMHHQYARLYLTHHVFRGLGEGPIPGHFIGQAATAHEAAVAIFAVVLENEAFRTNILGMPPYFHVMISFAGHFLLEVVIKKHREQLGIAPEVLDEDLKRVAAVLALFARTPAMPQHPIARAVAGLSRRMNECTAVLGLESIFTGSPFQNPDYASLMLELEAGARDGGPRDAMAEGMTMSSFDLGAMGGSSSEDFLFTDFSGFGMVFPDAHSHFGPGS</sequence>
<keyword evidence="2" id="KW-0805">Transcription regulation</keyword>
<dbReference type="InterPro" id="IPR051089">
    <property type="entry name" value="prtT"/>
</dbReference>
<dbReference type="GeneID" id="70191027"/>
<keyword evidence="4" id="KW-0804">Transcription</keyword>
<dbReference type="GO" id="GO:0000976">
    <property type="term" value="F:transcription cis-regulatory region binding"/>
    <property type="evidence" value="ECO:0007669"/>
    <property type="project" value="TreeGrafter"/>
</dbReference>
<dbReference type="OrthoDB" id="4060227at2759"/>
<evidence type="ECO:0000256" key="3">
    <source>
        <dbReference type="ARBA" id="ARBA00023125"/>
    </source>
</evidence>
<accession>A0A9P9BKR2</accession>
<gene>
    <name evidence="7" type="ORF">B0I36DRAFT_393950</name>
</gene>
<organism evidence="7 8">
    <name type="scientific">Microdochium trichocladiopsis</name>
    <dbReference type="NCBI Taxonomy" id="1682393"/>
    <lineage>
        <taxon>Eukaryota</taxon>
        <taxon>Fungi</taxon>
        <taxon>Dikarya</taxon>
        <taxon>Ascomycota</taxon>
        <taxon>Pezizomycotina</taxon>
        <taxon>Sordariomycetes</taxon>
        <taxon>Xylariomycetidae</taxon>
        <taxon>Xylariales</taxon>
        <taxon>Microdochiaceae</taxon>
        <taxon>Microdochium</taxon>
    </lineage>
</organism>
<dbReference type="GO" id="GO:0005634">
    <property type="term" value="C:nucleus"/>
    <property type="evidence" value="ECO:0007669"/>
    <property type="project" value="UniProtKB-SubCell"/>
</dbReference>
<evidence type="ECO:0000256" key="1">
    <source>
        <dbReference type="ARBA" id="ARBA00004123"/>
    </source>
</evidence>
<keyword evidence="3" id="KW-0238">DNA-binding</keyword>
<evidence type="ECO:0000256" key="5">
    <source>
        <dbReference type="ARBA" id="ARBA00023242"/>
    </source>
</evidence>
<keyword evidence="8" id="KW-1185">Reference proteome</keyword>
<evidence type="ECO:0000313" key="8">
    <source>
        <dbReference type="Proteomes" id="UP000756346"/>
    </source>
</evidence>
<dbReference type="AlphaFoldDB" id="A0A9P9BKR2"/>
<evidence type="ECO:0000256" key="2">
    <source>
        <dbReference type="ARBA" id="ARBA00023015"/>
    </source>
</evidence>
<dbReference type="RefSeq" id="XP_046007677.1">
    <property type="nucleotide sequence ID" value="XM_046161481.1"/>
</dbReference>
<proteinExistence type="predicted"/>
<dbReference type="EMBL" id="JAGTJQ010000010">
    <property type="protein sequence ID" value="KAH7021476.1"/>
    <property type="molecule type" value="Genomic_DNA"/>
</dbReference>
<dbReference type="CDD" id="cd12148">
    <property type="entry name" value="fungal_TF_MHR"/>
    <property type="match status" value="1"/>
</dbReference>
<reference evidence="7" key="1">
    <citation type="journal article" date="2021" name="Nat. Commun.">
        <title>Genetic determinants of endophytism in the Arabidopsis root mycobiome.</title>
        <authorList>
            <person name="Mesny F."/>
            <person name="Miyauchi S."/>
            <person name="Thiergart T."/>
            <person name="Pickel B."/>
            <person name="Atanasova L."/>
            <person name="Karlsson M."/>
            <person name="Huettel B."/>
            <person name="Barry K.W."/>
            <person name="Haridas S."/>
            <person name="Chen C."/>
            <person name="Bauer D."/>
            <person name="Andreopoulos W."/>
            <person name="Pangilinan J."/>
            <person name="LaButti K."/>
            <person name="Riley R."/>
            <person name="Lipzen A."/>
            <person name="Clum A."/>
            <person name="Drula E."/>
            <person name="Henrissat B."/>
            <person name="Kohler A."/>
            <person name="Grigoriev I.V."/>
            <person name="Martin F.M."/>
            <person name="Hacquard S."/>
        </authorList>
    </citation>
    <scope>NUCLEOTIDE SEQUENCE</scope>
    <source>
        <strain evidence="7">MPI-CAGE-CH-0230</strain>
    </source>
</reference>
<dbReference type="PANTHER" id="PTHR31845:SF19">
    <property type="entry name" value="TRANSCRIPTION FACTOR DOMAIN-CONTAINING PROTEIN"/>
    <property type="match status" value="1"/>
</dbReference>
<evidence type="ECO:0000256" key="6">
    <source>
        <dbReference type="SAM" id="MobiDB-lite"/>
    </source>
</evidence>
<protein>
    <recommendedName>
        <fullName evidence="9">Transcription factor domain-containing protein</fullName>
    </recommendedName>
</protein>
<dbReference type="GO" id="GO:0000981">
    <property type="term" value="F:DNA-binding transcription factor activity, RNA polymerase II-specific"/>
    <property type="evidence" value="ECO:0007669"/>
    <property type="project" value="TreeGrafter"/>
</dbReference>
<comment type="caution">
    <text evidence="7">The sequence shown here is derived from an EMBL/GenBank/DDBJ whole genome shotgun (WGS) entry which is preliminary data.</text>
</comment>
<evidence type="ECO:0008006" key="9">
    <source>
        <dbReference type="Google" id="ProtNLM"/>
    </source>
</evidence>
<comment type="subcellular location">
    <subcellularLocation>
        <location evidence="1">Nucleus</location>
    </subcellularLocation>
</comment>
<dbReference type="PANTHER" id="PTHR31845">
    <property type="entry name" value="FINGER DOMAIN PROTEIN, PUTATIVE-RELATED"/>
    <property type="match status" value="1"/>
</dbReference>
<name>A0A9P9BKR2_9PEZI</name>